<dbReference type="AlphaFoldDB" id="A0A026WK20"/>
<gene>
    <name evidence="4" type="ORF">X777_02937</name>
</gene>
<dbReference type="InterPro" id="IPR050266">
    <property type="entry name" value="AB_hydrolase_sf"/>
</dbReference>
<keyword evidence="5" id="KW-1185">Reference proteome</keyword>
<dbReference type="PRINTS" id="PR00111">
    <property type="entry name" value="ABHYDROLASE"/>
</dbReference>
<dbReference type="OrthoDB" id="190201at2759"/>
<evidence type="ECO:0000313" key="5">
    <source>
        <dbReference type="Proteomes" id="UP000053097"/>
    </source>
</evidence>
<dbReference type="Gene3D" id="3.40.50.1820">
    <property type="entry name" value="alpha/beta hydrolase"/>
    <property type="match status" value="2"/>
</dbReference>
<dbReference type="Pfam" id="PF00561">
    <property type="entry name" value="Abhydrolase_1"/>
    <property type="match status" value="1"/>
</dbReference>
<dbReference type="Proteomes" id="UP000053097">
    <property type="component" value="Unassembled WGS sequence"/>
</dbReference>
<dbReference type="SUPFAM" id="SSF53474">
    <property type="entry name" value="alpha/beta-Hydrolases"/>
    <property type="match status" value="2"/>
</dbReference>
<organism evidence="4 5">
    <name type="scientific">Ooceraea biroi</name>
    <name type="common">Clonal raider ant</name>
    <name type="synonym">Cerapachys biroi</name>
    <dbReference type="NCBI Taxonomy" id="2015173"/>
    <lineage>
        <taxon>Eukaryota</taxon>
        <taxon>Metazoa</taxon>
        <taxon>Ecdysozoa</taxon>
        <taxon>Arthropoda</taxon>
        <taxon>Hexapoda</taxon>
        <taxon>Insecta</taxon>
        <taxon>Pterygota</taxon>
        <taxon>Neoptera</taxon>
        <taxon>Endopterygota</taxon>
        <taxon>Hymenoptera</taxon>
        <taxon>Apocrita</taxon>
        <taxon>Aculeata</taxon>
        <taxon>Formicoidea</taxon>
        <taxon>Formicidae</taxon>
        <taxon>Dorylinae</taxon>
        <taxon>Ooceraea</taxon>
    </lineage>
</organism>
<dbReference type="GO" id="GO:0016787">
    <property type="term" value="F:hydrolase activity"/>
    <property type="evidence" value="ECO:0007669"/>
    <property type="project" value="UniProtKB-KW"/>
</dbReference>
<dbReference type="OMA" id="HGWMDVS"/>
<sequence>GKWWGPKNEQPILALHGWQDNAGTFDGLAEFLRPNVAILSIDLPGHGFSSHLPYGQMYYILWDGLVLLRRIVNHYKWNKLNVVISWDLPTGKWWGSKSIQPIIALHGRQDNAGSFDTLIPLLPDDVSVLCLDMPGHGLSSHYPKSQFYYVYWDGIILLRKIIEYFKWNKVKLLGHSLGGAIGFLYAATYPNEVDFLISLDVVSPLVRNVEKIASLTGDYIDKFLKYDLLMLDCVPCYEYDDMITIVENAYEGSITREAAEILMKRGMQPAHERGKYYFSRDPKLKVSFLGVLSLDLILQFASQIRCPYLNIRAIPGQTIHGENYGKVLEKVEEGVRRFEYHEVEGTHHVHLNEPEKVAPIINRFLRD</sequence>
<dbReference type="InterPro" id="IPR029058">
    <property type="entry name" value="AB_hydrolase_fold"/>
</dbReference>
<name>A0A026WK20_OOCBI</name>
<feature type="non-terminal residue" evidence="4">
    <location>
        <position position="1"/>
    </location>
</feature>
<dbReference type="PANTHER" id="PTHR43798:SF14">
    <property type="entry name" value="SERINE HYDROLASE-LIKE PROTEIN DDB_G0286239"/>
    <property type="match status" value="1"/>
</dbReference>
<protein>
    <submittedName>
        <fullName evidence="4">Putative serine hydrolase</fullName>
    </submittedName>
</protein>
<dbReference type="GO" id="GO:0016020">
    <property type="term" value="C:membrane"/>
    <property type="evidence" value="ECO:0007669"/>
    <property type="project" value="TreeGrafter"/>
</dbReference>
<evidence type="ECO:0000256" key="1">
    <source>
        <dbReference type="ARBA" id="ARBA00008645"/>
    </source>
</evidence>
<keyword evidence="2 4" id="KW-0378">Hydrolase</keyword>
<feature type="domain" description="AB hydrolase-1" evidence="3">
    <location>
        <begin position="101"/>
        <end position="207"/>
    </location>
</feature>
<accession>A0A026WK20</accession>
<dbReference type="EMBL" id="KK107167">
    <property type="protein sequence ID" value="EZA56318.1"/>
    <property type="molecule type" value="Genomic_DNA"/>
</dbReference>
<dbReference type="InterPro" id="IPR000073">
    <property type="entry name" value="AB_hydrolase_1"/>
</dbReference>
<evidence type="ECO:0000256" key="2">
    <source>
        <dbReference type="ARBA" id="ARBA00022801"/>
    </source>
</evidence>
<reference evidence="4 5" key="1">
    <citation type="journal article" date="2014" name="Curr. Biol.">
        <title>The genome of the clonal raider ant Cerapachys biroi.</title>
        <authorList>
            <person name="Oxley P.R."/>
            <person name="Ji L."/>
            <person name="Fetter-Pruneda I."/>
            <person name="McKenzie S.K."/>
            <person name="Li C."/>
            <person name="Hu H."/>
            <person name="Zhang G."/>
            <person name="Kronauer D.J."/>
        </authorList>
    </citation>
    <scope>NUCLEOTIDE SEQUENCE [LARGE SCALE GENOMIC DNA]</scope>
</reference>
<evidence type="ECO:0000259" key="3">
    <source>
        <dbReference type="Pfam" id="PF00561"/>
    </source>
</evidence>
<dbReference type="PANTHER" id="PTHR43798">
    <property type="entry name" value="MONOACYLGLYCEROL LIPASE"/>
    <property type="match status" value="1"/>
</dbReference>
<proteinExistence type="inferred from homology"/>
<evidence type="ECO:0000313" key="4">
    <source>
        <dbReference type="EMBL" id="EZA56318.1"/>
    </source>
</evidence>
<comment type="similarity">
    <text evidence="1">Belongs to the AB hydrolase superfamily.</text>
</comment>